<dbReference type="STRING" id="1549748.WH95_00900"/>
<accession>A0A0M2RA38</accession>
<dbReference type="Pfam" id="PF00353">
    <property type="entry name" value="HemolysinCabind"/>
    <property type="match status" value="1"/>
</dbReference>
<protein>
    <recommendedName>
        <fullName evidence="4">Cadherin domain-containing protein</fullName>
    </recommendedName>
</protein>
<proteinExistence type="predicted"/>
<keyword evidence="3" id="KW-1185">Reference proteome</keyword>
<dbReference type="PATRIC" id="fig|1549748.8.peg.190"/>
<sequence>MSMKSGKVAKSGQIAKTQDAETAVNNGQDFVVISFPGRSGQTVEHKLALGQQAVLNMDMSGVTLSIEDGNLVLSANNGAGETGEETGRIIFLDLVDLASSGNAPLLVINGVEVSSRELISQVLAFENGNNSIETAAGPETQSVNQSGGGSEYRDDVDDLLEMLGTQGALLSGTELVTQSSFPLAEVAESETFQGGVNNNVSPTIILSGMDDSPLVEISDGGEGENDFTHSTLGGVIFVDPDLGDNHVISIVAEDGGYFGSVRHELITPPDRNDGMKGVLWLYEVEDADLDFLGAGQRLMQNYRVVIDDGNGGVVTEQFTITLTGSNDGPIITSATGQGDVIEAVDGQEDEVLGSDGHIVFEDVDLIDTHSVRFDARGEQYLGEFQPVLDQESKTINWSFTVAGSVVEYLAEGESLTQVYSVTVDDGNGGTAQQDVIITIHGTNDAPVITSEASGGTVTEMRDGAIGENQMVHRATGTIAFSDADTSDTHSVSYTADQDDYLGRFSPVLNQSDGTIDWTFSVADSALNYLAQGESLTQIYRVTIEDGNGGSVSQEVVITIEGTNDQPVITTADTNGSVNEIADNQQGENNTELRTEGVITFTDDDLSDQHYVTFSLGQGGESYLGHFIPVMDQDNKVVSWTFTVDDADLEHLSEGDILTQSYQIAIRDGNGPASTQEVVITINGSNDAPVLVNDTPITDELRVNSAREDVQYFPSVSHLPDGGWVSVWMYYKPADGSSDWSTHVEGRVFNADGSPRHDGFEVFPAQEGFQYHQADVTSLNGGGWFVSWIGKGGENDPRTIYGRLYEPDGTAGEIISISDENLGIDVNPAITALDDGGWVVSWVTLMGQGRVQARVYNEDGTERTEVVEISNQLSLGIDYATEITTLVNGNWVVTWHELGNQPDGSSSNVFMRVYDVNGNPVTDATMVNSQLEGIKANTSVVALHDGGWVVAWHSGNDLDGSGYGIYAQAYNSDGTQRGAEFQVNSAGEGNQQHVATASLTDGGWVACWVSDTESDPGVLSIKSQMFNADGSRYGEENTVTILYGNLGDAAISVAGLADGGWVVTMTRGTDIVSKTYNADGSLRSYYNTEDGLTYYAFTEGGDPVALFSDLDLEDVDTADSIISATVTITDFVVGDVLDLGGYSLPAGLNMSYDSSNGVLMLTGAASPSEYEAVLEHINYHSILDNPDLGGLQSSRTINVTVNDGTDESDAISTTVSVIGTAPGLNVIGTLDDDILAGTEADDLIEGGRGNDTLNGGAGADVFIFRSGETDNDIIADFSVDQGDILHLGELLSAENSENLDHYLHFTQSGADTRIEIDVDGDGSGTDKEILLQGIDLTQGGSLSDIQIINNLLDQQALVTDPS</sequence>
<dbReference type="InterPro" id="IPR011049">
    <property type="entry name" value="Serralysin-like_metalloprot_C"/>
</dbReference>
<evidence type="ECO:0000313" key="3">
    <source>
        <dbReference type="Proteomes" id="UP000034491"/>
    </source>
</evidence>
<dbReference type="InterPro" id="IPR018511">
    <property type="entry name" value="Hemolysin-typ_Ca-bd_CS"/>
</dbReference>
<dbReference type="InterPro" id="IPR010221">
    <property type="entry name" value="VCBS_dom"/>
</dbReference>
<organism evidence="2 3">
    <name type="scientific">Kiloniella litopenaei</name>
    <dbReference type="NCBI Taxonomy" id="1549748"/>
    <lineage>
        <taxon>Bacteria</taxon>
        <taxon>Pseudomonadati</taxon>
        <taxon>Pseudomonadota</taxon>
        <taxon>Alphaproteobacteria</taxon>
        <taxon>Rhodospirillales</taxon>
        <taxon>Kiloniellaceae</taxon>
        <taxon>Kiloniella</taxon>
    </lineage>
</organism>
<dbReference type="SUPFAM" id="SSF51120">
    <property type="entry name" value="beta-Roll"/>
    <property type="match status" value="1"/>
</dbReference>
<dbReference type="PROSITE" id="PS00330">
    <property type="entry name" value="HEMOLYSIN_CALCIUM"/>
    <property type="match status" value="1"/>
</dbReference>
<name>A0A0M2RA38_9PROT</name>
<dbReference type="EMBL" id="LANI01000001">
    <property type="protein sequence ID" value="KKJ78677.1"/>
    <property type="molecule type" value="Genomic_DNA"/>
</dbReference>
<dbReference type="Proteomes" id="UP000034491">
    <property type="component" value="Unassembled WGS sequence"/>
</dbReference>
<feature type="region of interest" description="Disordered" evidence="1">
    <location>
        <begin position="132"/>
        <end position="151"/>
    </location>
</feature>
<dbReference type="NCBIfam" id="TIGR01965">
    <property type="entry name" value="VCBS_repeat"/>
    <property type="match status" value="4"/>
</dbReference>
<dbReference type="RefSeq" id="WP_046501734.1">
    <property type="nucleotide sequence ID" value="NZ_LANI01000001.1"/>
</dbReference>
<dbReference type="InterPro" id="IPR019960">
    <property type="entry name" value="T1SS_VCA0849"/>
</dbReference>
<reference evidence="2 3" key="1">
    <citation type="submission" date="2015-03" db="EMBL/GenBank/DDBJ databases">
        <title>Genome sequence of Kiloniella sp. P1-1, isolated from the gut microflora of Pacific white shrimp, Penaeus vannamei.</title>
        <authorList>
            <person name="Shao Z."/>
            <person name="Wang L."/>
            <person name="Li X."/>
        </authorList>
    </citation>
    <scope>NUCLEOTIDE SEQUENCE [LARGE SCALE GENOMIC DNA]</scope>
    <source>
        <strain evidence="2 3">P1-1</strain>
    </source>
</reference>
<dbReference type="GO" id="GO:0005509">
    <property type="term" value="F:calcium ion binding"/>
    <property type="evidence" value="ECO:0007669"/>
    <property type="project" value="InterPro"/>
</dbReference>
<evidence type="ECO:0008006" key="4">
    <source>
        <dbReference type="Google" id="ProtNLM"/>
    </source>
</evidence>
<dbReference type="InterPro" id="IPR001343">
    <property type="entry name" value="Hemolysn_Ca-bd"/>
</dbReference>
<evidence type="ECO:0000313" key="2">
    <source>
        <dbReference type="EMBL" id="KKJ78677.1"/>
    </source>
</evidence>
<evidence type="ECO:0000256" key="1">
    <source>
        <dbReference type="SAM" id="MobiDB-lite"/>
    </source>
</evidence>
<dbReference type="OrthoDB" id="5593939at2"/>
<gene>
    <name evidence="2" type="ORF">WH95_00900</name>
</gene>
<comment type="caution">
    <text evidence="2">The sequence shown here is derived from an EMBL/GenBank/DDBJ whole genome shotgun (WGS) entry which is preliminary data.</text>
</comment>
<dbReference type="NCBIfam" id="TIGR03661">
    <property type="entry name" value="T1SS_VCA0849"/>
    <property type="match status" value="1"/>
</dbReference>
<dbReference type="Gene3D" id="2.150.10.10">
    <property type="entry name" value="Serralysin-like metalloprotease, C-terminal"/>
    <property type="match status" value="1"/>
</dbReference>
<feature type="compositionally biased region" description="Polar residues" evidence="1">
    <location>
        <begin position="132"/>
        <end position="145"/>
    </location>
</feature>